<dbReference type="Ensembl" id="ENSSPUT00000025471.1">
    <property type="protein sequence ID" value="ENSSPUP00000023875.1"/>
    <property type="gene ID" value="ENSSPUG00000018312.1"/>
</dbReference>
<dbReference type="PROSITE" id="PS50235">
    <property type="entry name" value="USP_3"/>
    <property type="match status" value="1"/>
</dbReference>
<accession>A0A8D0HM46</accession>
<proteinExistence type="predicted"/>
<name>A0A8D0HM46_SPHPU</name>
<dbReference type="InterPro" id="IPR028889">
    <property type="entry name" value="USP"/>
</dbReference>
<dbReference type="AlphaFoldDB" id="A0A8D0HM46"/>
<dbReference type="InterPro" id="IPR001394">
    <property type="entry name" value="Peptidase_C19_UCH"/>
</dbReference>
<dbReference type="PANTHER" id="PTHR24006">
    <property type="entry name" value="UBIQUITIN CARBOXYL-TERMINAL HYDROLASE"/>
    <property type="match status" value="1"/>
</dbReference>
<dbReference type="Proteomes" id="UP000694392">
    <property type="component" value="Unplaced"/>
</dbReference>
<feature type="domain" description="USP" evidence="1">
    <location>
        <begin position="1"/>
        <end position="267"/>
    </location>
</feature>
<reference evidence="2" key="1">
    <citation type="submission" date="2025-08" db="UniProtKB">
        <authorList>
            <consortium name="Ensembl"/>
        </authorList>
    </citation>
    <scope>IDENTIFICATION</scope>
</reference>
<dbReference type="GeneTree" id="ENSGT00940000168459"/>
<dbReference type="OMA" id="CENGHKL"/>
<evidence type="ECO:0000259" key="1">
    <source>
        <dbReference type="PROSITE" id="PS50235"/>
    </source>
</evidence>
<dbReference type="CDD" id="cd02257">
    <property type="entry name" value="Peptidase_C19"/>
    <property type="match status" value="1"/>
</dbReference>
<organism evidence="2 3">
    <name type="scientific">Sphenodon punctatus</name>
    <name type="common">Tuatara</name>
    <name type="synonym">Hatteria punctata</name>
    <dbReference type="NCBI Taxonomy" id="8508"/>
    <lineage>
        <taxon>Eukaryota</taxon>
        <taxon>Metazoa</taxon>
        <taxon>Chordata</taxon>
        <taxon>Craniata</taxon>
        <taxon>Vertebrata</taxon>
        <taxon>Euteleostomi</taxon>
        <taxon>Lepidosauria</taxon>
        <taxon>Sphenodontia</taxon>
        <taxon>Sphenodontidae</taxon>
        <taxon>Sphenodon</taxon>
    </lineage>
</organism>
<dbReference type="GO" id="GO:0004843">
    <property type="term" value="F:cysteine-type deubiquitinase activity"/>
    <property type="evidence" value="ECO:0007669"/>
    <property type="project" value="InterPro"/>
</dbReference>
<dbReference type="InterPro" id="IPR050164">
    <property type="entry name" value="Peptidase_C19"/>
</dbReference>
<dbReference type="InterPro" id="IPR038765">
    <property type="entry name" value="Papain-like_cys_pep_sf"/>
</dbReference>
<dbReference type="GO" id="GO:0016579">
    <property type="term" value="P:protein deubiquitination"/>
    <property type="evidence" value="ECO:0007669"/>
    <property type="project" value="InterPro"/>
</dbReference>
<dbReference type="GO" id="GO:0005634">
    <property type="term" value="C:nucleus"/>
    <property type="evidence" value="ECO:0007669"/>
    <property type="project" value="TreeGrafter"/>
</dbReference>
<sequence length="281" mass="32595">MTPEFKEKIDGSSSALEWELHSIFEKMEKMEKKPVETRKLTHCLGLAGTQQQDVAEIFYLLLNKLGSENVKKVFEATVTKTIECEACHTRQRDEPGDRLLLLPLSFYSHDRQSRIESVNDGLRNFLYKKTLSGDDMAFCDICKSKKPATLVQEFTCLPPVLVFQLKRFEYNPLRGFTKIHHSIKIPWTLDVPLSSPNESKSYHLFSRCEHHGNVSGGHYTALIKSTSIEQLYRCSDETVTPWTDPHESEEKEDLWSTETYLLMYRQRSTDRYVFSTLQPFP</sequence>
<dbReference type="Gene3D" id="3.90.70.10">
    <property type="entry name" value="Cysteine proteinases"/>
    <property type="match status" value="1"/>
</dbReference>
<protein>
    <recommendedName>
        <fullName evidence="1">USP domain-containing protein</fullName>
    </recommendedName>
</protein>
<keyword evidence="3" id="KW-1185">Reference proteome</keyword>
<evidence type="ECO:0000313" key="3">
    <source>
        <dbReference type="Proteomes" id="UP000694392"/>
    </source>
</evidence>
<dbReference type="Pfam" id="PF00443">
    <property type="entry name" value="UCH"/>
    <property type="match status" value="1"/>
</dbReference>
<dbReference type="GO" id="GO:0005829">
    <property type="term" value="C:cytosol"/>
    <property type="evidence" value="ECO:0007669"/>
    <property type="project" value="TreeGrafter"/>
</dbReference>
<reference evidence="2" key="2">
    <citation type="submission" date="2025-09" db="UniProtKB">
        <authorList>
            <consortium name="Ensembl"/>
        </authorList>
    </citation>
    <scope>IDENTIFICATION</scope>
</reference>
<evidence type="ECO:0000313" key="2">
    <source>
        <dbReference type="Ensembl" id="ENSSPUP00000023875.1"/>
    </source>
</evidence>
<dbReference type="SUPFAM" id="SSF54001">
    <property type="entry name" value="Cysteine proteinases"/>
    <property type="match status" value="1"/>
</dbReference>